<dbReference type="GO" id="GO:0016020">
    <property type="term" value="C:membrane"/>
    <property type="evidence" value="ECO:0007669"/>
    <property type="project" value="InterPro"/>
</dbReference>
<dbReference type="PANTHER" id="PTHR10134">
    <property type="entry name" value="CYTOCHROME B-C1 COMPLEX SUBUNIT RIESKE, MITOCHONDRIAL"/>
    <property type="match status" value="1"/>
</dbReference>
<dbReference type="PROSITE" id="PS51296">
    <property type="entry name" value="RIESKE"/>
    <property type="match status" value="1"/>
</dbReference>
<dbReference type="GO" id="GO:0051537">
    <property type="term" value="F:2 iron, 2 sulfur cluster binding"/>
    <property type="evidence" value="ECO:0007669"/>
    <property type="project" value="UniProtKB-KW"/>
</dbReference>
<sequence>MERRAFLSWVGVGFLASSLPVAIAACSAEPTDTADTPDTPGTDITNDVNVGTVADLDAQGFLLDESETGRPLIIVRDPVNPEQLIALNAACTHRNCTVNWEASETQFSCQCHGSQFSAEGEVTQGPADRPLPRLSARIEGDVVLVEA</sequence>
<dbReference type="PRINTS" id="PR00162">
    <property type="entry name" value="RIESKE"/>
</dbReference>
<dbReference type="GO" id="GO:0046872">
    <property type="term" value="F:metal ion binding"/>
    <property type="evidence" value="ECO:0007669"/>
    <property type="project" value="UniProtKB-KW"/>
</dbReference>
<dbReference type="AlphaFoldDB" id="A0A8K2A7J6"/>
<evidence type="ECO:0000256" key="7">
    <source>
        <dbReference type="SAM" id="SignalP"/>
    </source>
</evidence>
<dbReference type="Proteomes" id="UP000607397">
    <property type="component" value="Unassembled WGS sequence"/>
</dbReference>
<evidence type="ECO:0000259" key="8">
    <source>
        <dbReference type="PROSITE" id="PS51296"/>
    </source>
</evidence>
<dbReference type="SUPFAM" id="SSF50022">
    <property type="entry name" value="ISP domain"/>
    <property type="match status" value="1"/>
</dbReference>
<dbReference type="InterPro" id="IPR017941">
    <property type="entry name" value="Rieske_2Fe-2S"/>
</dbReference>
<dbReference type="RefSeq" id="WP_161824747.1">
    <property type="nucleotide sequence ID" value="NZ_WVIC01000011.1"/>
</dbReference>
<evidence type="ECO:0000313" key="10">
    <source>
        <dbReference type="Proteomes" id="UP000607397"/>
    </source>
</evidence>
<dbReference type="InterPro" id="IPR036922">
    <property type="entry name" value="Rieske_2Fe-2S_sf"/>
</dbReference>
<protein>
    <submittedName>
        <fullName evidence="9">Rieske 2Fe-2S domain-containing protein</fullName>
    </submittedName>
</protein>
<keyword evidence="10" id="KW-1185">Reference proteome</keyword>
<feature type="chain" id="PRO_5035456908" evidence="7">
    <location>
        <begin position="25"/>
        <end position="147"/>
    </location>
</feature>
<dbReference type="InterPro" id="IPR014349">
    <property type="entry name" value="Rieske_Fe-S_prot"/>
</dbReference>
<dbReference type="EMBL" id="WVIC01000011">
    <property type="protein sequence ID" value="NCJ06264.1"/>
    <property type="molecule type" value="Genomic_DNA"/>
</dbReference>
<gene>
    <name evidence="9" type="ORF">GS597_07000</name>
</gene>
<dbReference type="Pfam" id="PF00355">
    <property type="entry name" value="Rieske"/>
    <property type="match status" value="1"/>
</dbReference>
<evidence type="ECO:0000256" key="1">
    <source>
        <dbReference type="ARBA" id="ARBA00022714"/>
    </source>
</evidence>
<dbReference type="PROSITE" id="PS51257">
    <property type="entry name" value="PROKAR_LIPOPROTEIN"/>
    <property type="match status" value="1"/>
</dbReference>
<dbReference type="CDD" id="cd03467">
    <property type="entry name" value="Rieske"/>
    <property type="match status" value="1"/>
</dbReference>
<dbReference type="GO" id="GO:0016705">
    <property type="term" value="F:oxidoreductase activity, acting on paired donors, with incorporation or reduction of molecular oxygen"/>
    <property type="evidence" value="ECO:0007669"/>
    <property type="project" value="UniProtKB-ARBA"/>
</dbReference>
<evidence type="ECO:0000256" key="3">
    <source>
        <dbReference type="ARBA" id="ARBA00023004"/>
    </source>
</evidence>
<keyword evidence="1" id="KW-0001">2Fe-2S</keyword>
<keyword evidence="4" id="KW-0411">Iron-sulfur</keyword>
<name>A0A8K2A7J6_9CYAN</name>
<feature type="signal peptide" evidence="7">
    <location>
        <begin position="1"/>
        <end position="24"/>
    </location>
</feature>
<feature type="domain" description="Rieske" evidence="8">
    <location>
        <begin position="60"/>
        <end position="145"/>
    </location>
</feature>
<organism evidence="9 10">
    <name type="scientific">Petrachloros mirabilis ULC683</name>
    <dbReference type="NCBI Taxonomy" id="2781853"/>
    <lineage>
        <taxon>Bacteria</taxon>
        <taxon>Bacillati</taxon>
        <taxon>Cyanobacteriota</taxon>
        <taxon>Cyanophyceae</taxon>
        <taxon>Synechococcales</taxon>
        <taxon>Petrachlorosaceae</taxon>
        <taxon>Petrachloros</taxon>
        <taxon>Petrachloros mirabilis</taxon>
    </lineage>
</organism>
<dbReference type="InterPro" id="IPR005805">
    <property type="entry name" value="Rieske_Fe-S_prot_C"/>
</dbReference>
<keyword evidence="3" id="KW-0408">Iron</keyword>
<comment type="caution">
    <text evidence="9">The sequence shown here is derived from an EMBL/GenBank/DDBJ whole genome shotgun (WGS) entry which is preliminary data.</text>
</comment>
<evidence type="ECO:0000256" key="6">
    <source>
        <dbReference type="ARBA" id="ARBA00034078"/>
    </source>
</evidence>
<keyword evidence="7" id="KW-0732">Signal</keyword>
<evidence type="ECO:0000313" key="9">
    <source>
        <dbReference type="EMBL" id="NCJ06264.1"/>
    </source>
</evidence>
<comment type="cofactor">
    <cofactor evidence="6">
        <name>[2Fe-2S] cluster</name>
        <dbReference type="ChEBI" id="CHEBI:190135"/>
    </cofactor>
</comment>
<evidence type="ECO:0000256" key="5">
    <source>
        <dbReference type="ARBA" id="ARBA00023157"/>
    </source>
</evidence>
<evidence type="ECO:0000256" key="4">
    <source>
        <dbReference type="ARBA" id="ARBA00023014"/>
    </source>
</evidence>
<dbReference type="GO" id="GO:0004497">
    <property type="term" value="F:monooxygenase activity"/>
    <property type="evidence" value="ECO:0007669"/>
    <property type="project" value="UniProtKB-ARBA"/>
</dbReference>
<evidence type="ECO:0000256" key="2">
    <source>
        <dbReference type="ARBA" id="ARBA00022723"/>
    </source>
</evidence>
<reference evidence="9" key="1">
    <citation type="submission" date="2019-12" db="EMBL/GenBank/DDBJ databases">
        <title>High-Quality draft genome sequences of three cyanobacteria isolated from the limestone walls of the Old Cathedral of Coimbra.</title>
        <authorList>
            <person name="Tiago I."/>
            <person name="Soares F."/>
            <person name="Portugal A."/>
        </authorList>
    </citation>
    <scope>NUCLEOTIDE SEQUENCE [LARGE SCALE GENOMIC DNA]</scope>
    <source>
        <strain evidence="9">C</strain>
    </source>
</reference>
<keyword evidence="5" id="KW-1015">Disulfide bond</keyword>
<dbReference type="Gene3D" id="2.102.10.10">
    <property type="entry name" value="Rieske [2Fe-2S] iron-sulphur domain"/>
    <property type="match status" value="1"/>
</dbReference>
<accession>A0A8K2A7J6</accession>
<proteinExistence type="predicted"/>
<keyword evidence="2" id="KW-0479">Metal-binding</keyword>